<accession>A0A217ER25</accession>
<reference evidence="7" key="1">
    <citation type="journal article" date="2017" name="Viruses">
        <title>Characterization of Bacillus subtilis Viruses vB_BsuM-Goe2 and vB_BsuM-Goe3.</title>
        <authorList>
            <person name="Willms I.M."/>
            <person name="Hoppert M."/>
            <person name="Hertel R."/>
        </authorList>
    </citation>
    <scope>NUCLEOTIDE SEQUENCE [LARGE SCALE GENOMIC DNA]</scope>
</reference>
<evidence type="ECO:0000256" key="3">
    <source>
        <dbReference type="ARBA" id="ARBA00022801"/>
    </source>
</evidence>
<keyword evidence="5" id="KW-1273">Viral capsid maturation</keyword>
<evidence type="ECO:0000256" key="4">
    <source>
        <dbReference type="ARBA" id="ARBA00022950"/>
    </source>
</evidence>
<evidence type="ECO:0000313" key="8">
    <source>
        <dbReference type="Proteomes" id="UP000221795"/>
    </source>
</evidence>
<dbReference type="InterPro" id="IPR054613">
    <property type="entry name" value="Peptidase_S78_dom"/>
</dbReference>
<dbReference type="GO" id="GO:0008233">
    <property type="term" value="F:peptidase activity"/>
    <property type="evidence" value="ECO:0007669"/>
    <property type="project" value="UniProtKB-KW"/>
</dbReference>
<organismHost>
    <name type="scientific">Bacillus subtilis</name>
    <dbReference type="NCBI Taxonomy" id="1423"/>
</organismHost>
<evidence type="ECO:0000256" key="5">
    <source>
        <dbReference type="ARBA" id="ARBA00023045"/>
    </source>
</evidence>
<evidence type="ECO:0000256" key="1">
    <source>
        <dbReference type="ARBA" id="ARBA00022612"/>
    </source>
</evidence>
<protein>
    <submittedName>
        <fullName evidence="7">Putative prohead protease</fullName>
    </submittedName>
</protein>
<sequence length="274" mass="30952">MCYYRREEVALSTLTGKVDLFVPIDLGESIKKSNENSTEKSWYLRGYATTPDLDLQDDIIDPAGIDISHLVKHGYINYEHQQGEDFIIGVPTDGTYVDPDVGLYVEAKLYKGNPYAQRIWNLASNIAKSGVDRKLGFSIEGYCQQRDENDPRIMKSVQITNVAVTTTPANPNATWESFMKSFLTGYGITPDTQTDGAALRAESFARSLYNLSWVYKEISNKENFDSIWKEVGSYLDSMDRYTPESAVMFLQLFKGLSRHEAVAKIDQIMQKSGE</sequence>
<dbReference type="Proteomes" id="UP000221795">
    <property type="component" value="Segment"/>
</dbReference>
<name>A0A217ER25_BPGO3</name>
<evidence type="ECO:0000313" key="7">
    <source>
        <dbReference type="EMBL" id="APZ82530.1"/>
    </source>
</evidence>
<keyword evidence="3" id="KW-0378">Hydrolase</keyword>
<gene>
    <name evidence="7" type="ORF">Goe3_c06900</name>
</gene>
<keyword evidence="8" id="KW-1185">Reference proteome</keyword>
<dbReference type="GO" id="GO:0046797">
    <property type="term" value="P:viral procapsid maturation"/>
    <property type="evidence" value="ECO:0007669"/>
    <property type="project" value="UniProtKB-KW"/>
</dbReference>
<evidence type="ECO:0000259" key="6">
    <source>
        <dbReference type="Pfam" id="PF04586"/>
    </source>
</evidence>
<dbReference type="Pfam" id="PF04586">
    <property type="entry name" value="Peptidase_S78"/>
    <property type="match status" value="1"/>
</dbReference>
<evidence type="ECO:0000256" key="2">
    <source>
        <dbReference type="ARBA" id="ARBA00022670"/>
    </source>
</evidence>
<keyword evidence="4" id="KW-0118">Viral capsid assembly</keyword>
<dbReference type="EMBL" id="KY368640">
    <property type="protein sequence ID" value="APZ82530.1"/>
    <property type="molecule type" value="Genomic_DNA"/>
</dbReference>
<keyword evidence="1" id="KW-1188">Viral release from host cell</keyword>
<dbReference type="GO" id="GO:0006508">
    <property type="term" value="P:proteolysis"/>
    <property type="evidence" value="ECO:0007669"/>
    <property type="project" value="UniProtKB-KW"/>
</dbReference>
<proteinExistence type="predicted"/>
<feature type="domain" description="Prohead serine protease" evidence="6">
    <location>
        <begin position="37"/>
        <end position="176"/>
    </location>
</feature>
<keyword evidence="2 7" id="KW-0645">Protease</keyword>
<organism evidence="7 8">
    <name type="scientific">Bacillus phage vB_BsuM-Goe3</name>
    <dbReference type="NCBI Taxonomy" id="1933063"/>
    <lineage>
        <taxon>Viruses</taxon>
        <taxon>Duplodnaviria</taxon>
        <taxon>Heunggongvirae</taxon>
        <taxon>Uroviricota</taxon>
        <taxon>Caudoviricetes</taxon>
        <taxon>Herelleviridae</taxon>
        <taxon>Bastillevirinae</taxon>
        <taxon>Grisebachstrassevirus</taxon>
        <taxon>Grisebachstrassevirus goe3</taxon>
    </lineage>
</organism>